<keyword evidence="11" id="KW-1185">Reference proteome</keyword>
<keyword evidence="7" id="KW-0539">Nucleus</keyword>
<feature type="domain" description="TFIIS-type" evidence="9">
    <location>
        <begin position="70"/>
        <end position="110"/>
    </location>
</feature>
<dbReference type="GO" id="GO:0003676">
    <property type="term" value="F:nucleic acid binding"/>
    <property type="evidence" value="ECO:0007669"/>
    <property type="project" value="InterPro"/>
</dbReference>
<evidence type="ECO:0000259" key="9">
    <source>
        <dbReference type="PROSITE" id="PS51133"/>
    </source>
</evidence>
<dbReference type="EMBL" id="JALJOQ010000076">
    <property type="protein sequence ID" value="KAK9801366.1"/>
    <property type="molecule type" value="Genomic_DNA"/>
</dbReference>
<protein>
    <recommendedName>
        <fullName evidence="2">DNA-directed RNA polymerase I subunit RPA12</fullName>
    </recommendedName>
</protein>
<keyword evidence="5 8" id="KW-0863">Zinc-finger</keyword>
<sequence length="113" mass="13059">MLDYNLEAGTLSSPSTHIIRHMDELEDVKLGTDCDMKAYRQRFNIEPLVKEDKEQPENNAGEVTRTRATVDETCPKCGNLEMEFYTMQLRSADEGQTVFYECAKCKYKYSQNT</sequence>
<evidence type="ECO:0000256" key="2">
    <source>
        <dbReference type="ARBA" id="ARBA00018784"/>
    </source>
</evidence>
<dbReference type="GO" id="GO:0005736">
    <property type="term" value="C:RNA polymerase I complex"/>
    <property type="evidence" value="ECO:0007669"/>
    <property type="project" value="TreeGrafter"/>
</dbReference>
<dbReference type="Pfam" id="PF01096">
    <property type="entry name" value="Zn_ribbon_TFIIS"/>
    <property type="match status" value="1"/>
</dbReference>
<dbReference type="PROSITE" id="PS51133">
    <property type="entry name" value="ZF_TFIIS_2"/>
    <property type="match status" value="1"/>
</dbReference>
<dbReference type="PANTHER" id="PTHR11239:SF14">
    <property type="entry name" value="DNA-DIRECTED RNA POLYMERASE I SUBUNIT RPA12"/>
    <property type="match status" value="1"/>
</dbReference>
<evidence type="ECO:0000256" key="5">
    <source>
        <dbReference type="ARBA" id="ARBA00022771"/>
    </source>
</evidence>
<dbReference type="Gene3D" id="2.20.25.10">
    <property type="match status" value="1"/>
</dbReference>
<evidence type="ECO:0000313" key="10">
    <source>
        <dbReference type="EMBL" id="KAK9801366.1"/>
    </source>
</evidence>
<name>A0AAW1NYX7_9CHLO</name>
<dbReference type="AlphaFoldDB" id="A0AAW1NYX7"/>
<dbReference type="PANTHER" id="PTHR11239">
    <property type="entry name" value="DNA-DIRECTED RNA POLYMERASE"/>
    <property type="match status" value="1"/>
</dbReference>
<dbReference type="SMART" id="SM00440">
    <property type="entry name" value="ZnF_C2C2"/>
    <property type="match status" value="1"/>
</dbReference>
<dbReference type="GO" id="GO:0008270">
    <property type="term" value="F:zinc ion binding"/>
    <property type="evidence" value="ECO:0007669"/>
    <property type="project" value="UniProtKB-KW"/>
</dbReference>
<evidence type="ECO:0000256" key="7">
    <source>
        <dbReference type="ARBA" id="ARBA00023242"/>
    </source>
</evidence>
<evidence type="ECO:0000256" key="6">
    <source>
        <dbReference type="ARBA" id="ARBA00022833"/>
    </source>
</evidence>
<evidence type="ECO:0000256" key="8">
    <source>
        <dbReference type="PROSITE-ProRule" id="PRU00472"/>
    </source>
</evidence>
<organism evidence="10 11">
    <name type="scientific">Symbiochloris irregularis</name>
    <dbReference type="NCBI Taxonomy" id="706552"/>
    <lineage>
        <taxon>Eukaryota</taxon>
        <taxon>Viridiplantae</taxon>
        <taxon>Chlorophyta</taxon>
        <taxon>core chlorophytes</taxon>
        <taxon>Trebouxiophyceae</taxon>
        <taxon>Trebouxiales</taxon>
        <taxon>Trebouxiaceae</taxon>
        <taxon>Symbiochloris</taxon>
    </lineage>
</organism>
<comment type="subcellular location">
    <subcellularLocation>
        <location evidence="1">Nucleus</location>
        <location evidence="1">Nucleolus</location>
    </subcellularLocation>
</comment>
<dbReference type="Proteomes" id="UP001465755">
    <property type="component" value="Unassembled WGS sequence"/>
</dbReference>
<dbReference type="SUPFAM" id="SSF57783">
    <property type="entry name" value="Zinc beta-ribbon"/>
    <property type="match status" value="1"/>
</dbReference>
<dbReference type="CDD" id="cd10507">
    <property type="entry name" value="Zn-ribbon_RPA12"/>
    <property type="match status" value="1"/>
</dbReference>
<gene>
    <name evidence="10" type="ORF">WJX73_001105</name>
</gene>
<keyword evidence="3" id="KW-0804">Transcription</keyword>
<accession>A0AAW1NYX7</accession>
<evidence type="ECO:0000313" key="11">
    <source>
        <dbReference type="Proteomes" id="UP001465755"/>
    </source>
</evidence>
<dbReference type="InterPro" id="IPR034004">
    <property type="entry name" value="Zn_ribbon_RPA12_C"/>
</dbReference>
<dbReference type="GO" id="GO:0006363">
    <property type="term" value="P:termination of RNA polymerase I transcription"/>
    <property type="evidence" value="ECO:0007669"/>
    <property type="project" value="TreeGrafter"/>
</dbReference>
<dbReference type="InterPro" id="IPR012164">
    <property type="entry name" value="Rpa12/Rpb9/Rpc10/TFS"/>
</dbReference>
<comment type="caution">
    <text evidence="10">The sequence shown here is derived from an EMBL/GenBank/DDBJ whole genome shotgun (WGS) entry which is preliminary data.</text>
</comment>
<evidence type="ECO:0000256" key="1">
    <source>
        <dbReference type="ARBA" id="ARBA00004604"/>
    </source>
</evidence>
<proteinExistence type="predicted"/>
<keyword evidence="3" id="KW-0240">DNA-directed RNA polymerase</keyword>
<keyword evidence="6" id="KW-0862">Zinc</keyword>
<keyword evidence="4" id="KW-0479">Metal-binding</keyword>
<dbReference type="InterPro" id="IPR001222">
    <property type="entry name" value="Znf_TFIIS"/>
</dbReference>
<evidence type="ECO:0000256" key="4">
    <source>
        <dbReference type="ARBA" id="ARBA00022723"/>
    </source>
</evidence>
<dbReference type="GO" id="GO:0003899">
    <property type="term" value="F:DNA-directed RNA polymerase activity"/>
    <property type="evidence" value="ECO:0007669"/>
    <property type="project" value="InterPro"/>
</dbReference>
<reference evidence="10 11" key="1">
    <citation type="journal article" date="2024" name="Nat. Commun.">
        <title>Phylogenomics reveals the evolutionary origins of lichenization in chlorophyte algae.</title>
        <authorList>
            <person name="Puginier C."/>
            <person name="Libourel C."/>
            <person name="Otte J."/>
            <person name="Skaloud P."/>
            <person name="Haon M."/>
            <person name="Grisel S."/>
            <person name="Petersen M."/>
            <person name="Berrin J.G."/>
            <person name="Delaux P.M."/>
            <person name="Dal Grande F."/>
            <person name="Keller J."/>
        </authorList>
    </citation>
    <scope>NUCLEOTIDE SEQUENCE [LARGE SCALE GENOMIC DNA]</scope>
    <source>
        <strain evidence="10 11">SAG 2036</strain>
    </source>
</reference>
<evidence type="ECO:0000256" key="3">
    <source>
        <dbReference type="ARBA" id="ARBA00022478"/>
    </source>
</evidence>